<evidence type="ECO:0000313" key="1">
    <source>
        <dbReference type="EMBL" id="KAI5673250.1"/>
    </source>
</evidence>
<gene>
    <name evidence="1" type="ORF">M9H77_13614</name>
</gene>
<comment type="caution">
    <text evidence="1">The sequence shown here is derived from an EMBL/GenBank/DDBJ whole genome shotgun (WGS) entry which is preliminary data.</text>
</comment>
<reference evidence="2" key="1">
    <citation type="journal article" date="2023" name="Nat. Plants">
        <title>Single-cell RNA sequencing provides a high-resolution roadmap for understanding the multicellular compartmentation of specialized metabolism.</title>
        <authorList>
            <person name="Sun S."/>
            <person name="Shen X."/>
            <person name="Li Y."/>
            <person name="Li Y."/>
            <person name="Wang S."/>
            <person name="Li R."/>
            <person name="Zhang H."/>
            <person name="Shen G."/>
            <person name="Guo B."/>
            <person name="Wei J."/>
            <person name="Xu J."/>
            <person name="St-Pierre B."/>
            <person name="Chen S."/>
            <person name="Sun C."/>
        </authorList>
    </citation>
    <scope>NUCLEOTIDE SEQUENCE [LARGE SCALE GENOMIC DNA]</scope>
</reference>
<organism evidence="1 2">
    <name type="scientific">Catharanthus roseus</name>
    <name type="common">Madagascar periwinkle</name>
    <name type="synonym">Vinca rosea</name>
    <dbReference type="NCBI Taxonomy" id="4058"/>
    <lineage>
        <taxon>Eukaryota</taxon>
        <taxon>Viridiplantae</taxon>
        <taxon>Streptophyta</taxon>
        <taxon>Embryophyta</taxon>
        <taxon>Tracheophyta</taxon>
        <taxon>Spermatophyta</taxon>
        <taxon>Magnoliopsida</taxon>
        <taxon>eudicotyledons</taxon>
        <taxon>Gunneridae</taxon>
        <taxon>Pentapetalae</taxon>
        <taxon>asterids</taxon>
        <taxon>lamiids</taxon>
        <taxon>Gentianales</taxon>
        <taxon>Apocynaceae</taxon>
        <taxon>Rauvolfioideae</taxon>
        <taxon>Vinceae</taxon>
        <taxon>Catharanthinae</taxon>
        <taxon>Catharanthus</taxon>
    </lineage>
</organism>
<evidence type="ECO:0000313" key="2">
    <source>
        <dbReference type="Proteomes" id="UP001060085"/>
    </source>
</evidence>
<keyword evidence="2" id="KW-1185">Reference proteome</keyword>
<name>A0ACC0BKM6_CATRO</name>
<protein>
    <submittedName>
        <fullName evidence="1">Uncharacterized protein</fullName>
    </submittedName>
</protein>
<sequence length="701" mass="77553">MDGVSAQPAVIADDSRISEDTRNSELDVDGSAAAPVPAQVTPEELVAKAIAPVKREFLRPPPVRASSATNTQNDDVAEAKSASLVKEKKSKRQLKRERRQDLKSALHLCPEVAKSGKVSSCAYGDKCRFSHDIEAFKAQKPVNEGPCPYGLACRFAGTHKNDDDAAVSGGTVRIRRNSSEVNSLNKDVQKLLWKNKMKFTKAEKTLKLLGLVGKMKNFADKDNDDQPVANGSDVDRDNGNAEAIVVGSSNEVECCSQELADDKPDDTDVFDESRPIKKAKSSNDEAFGSGEIINGMPIFGTAILEKDIGKNSEQDESCLVTNTDSAATETDKSLKLQPREKKIIDFREKLYLAPLTTVGNLPFRRVCKALGADITCGEMAMCTNLLQGQASEWALLRRHSSEDIFGVQICGAYPDTVAKTVELIEQECSVDFIDINMGCPIDIVVNKGAGSALLTKPMRMKSVIQAASGTVETPITVKVRTAYFEGRNRIDSLIADIENWGATAVTIHGRSRQQRYSKLADWDYIYECVKRAPDSLPVLGNGDVYSFLDWNKHKNDCPKLASCMIARGALIKPWIFTEIKEQRHWDISSGERLNIFKEYANFGLQHWGSDSKGVETTRHFLLEWLSYTCRYIPVGLLEVIPQRINWRPPSYYGRDDLETMMASDSAADWIRISEMLLGKVPDGFTFAPKHKSNAYDRAENG</sequence>
<accession>A0ACC0BKM6</accession>
<proteinExistence type="predicted"/>
<dbReference type="EMBL" id="CM044703">
    <property type="protein sequence ID" value="KAI5673250.1"/>
    <property type="molecule type" value="Genomic_DNA"/>
</dbReference>
<dbReference type="Proteomes" id="UP001060085">
    <property type="component" value="Linkage Group LG03"/>
</dbReference>